<dbReference type="InterPro" id="IPR046232">
    <property type="entry name" value="DUF6265"/>
</dbReference>
<reference evidence="2 3" key="1">
    <citation type="submission" date="2019-03" db="EMBL/GenBank/DDBJ databases">
        <title>Draft genome of Brevundimonas sp. a heavy metal resistant soil bacteria.</title>
        <authorList>
            <person name="Soto J."/>
        </authorList>
    </citation>
    <scope>NUCLEOTIDE SEQUENCE [LARGE SCALE GENOMIC DNA]</scope>
    <source>
        <strain evidence="2 3">B-10</strain>
    </source>
</reference>
<gene>
    <name evidence="2" type="ORF">EGY25_06965</name>
</gene>
<feature type="domain" description="DUF6265" evidence="1">
    <location>
        <begin position="25"/>
        <end position="133"/>
    </location>
</feature>
<dbReference type="OrthoDB" id="5382295at2"/>
<sequence length="158" mass="17452">MLTPLLLAAALQADPTTNLRPDLGWMSGYWLSCEPGREVSETWTDPRLNLMLGTSLTVRGGRAGWELSRIAPVDPTPAAPLAYFAHPEGQAATTFPVIASGPTRVVFEQAADDDFPKRVVYEREGDVLNARIEGVMDGQERIIRWRFQKAELNARCPS</sequence>
<organism evidence="2 3">
    <name type="scientific">Brevundimonas intermedia</name>
    <dbReference type="NCBI Taxonomy" id="74315"/>
    <lineage>
        <taxon>Bacteria</taxon>
        <taxon>Pseudomonadati</taxon>
        <taxon>Pseudomonadota</taxon>
        <taxon>Alphaproteobacteria</taxon>
        <taxon>Caulobacterales</taxon>
        <taxon>Caulobacteraceae</taxon>
        <taxon>Brevundimonas</taxon>
    </lineage>
</organism>
<evidence type="ECO:0000313" key="2">
    <source>
        <dbReference type="EMBL" id="TFW11805.1"/>
    </source>
</evidence>
<dbReference type="AlphaFoldDB" id="A0A4Y9RVH9"/>
<evidence type="ECO:0000313" key="3">
    <source>
        <dbReference type="Proteomes" id="UP000298216"/>
    </source>
</evidence>
<name>A0A4Y9RVH9_9CAUL</name>
<dbReference type="EMBL" id="SPVH01000006">
    <property type="protein sequence ID" value="TFW11805.1"/>
    <property type="molecule type" value="Genomic_DNA"/>
</dbReference>
<dbReference type="Pfam" id="PF19780">
    <property type="entry name" value="DUF6265"/>
    <property type="match status" value="1"/>
</dbReference>
<dbReference type="Proteomes" id="UP000298216">
    <property type="component" value="Unassembled WGS sequence"/>
</dbReference>
<dbReference type="RefSeq" id="WP_135195556.1">
    <property type="nucleotide sequence ID" value="NZ_SPVH01000006.1"/>
</dbReference>
<proteinExistence type="predicted"/>
<accession>A0A4Y9RVH9</accession>
<protein>
    <recommendedName>
        <fullName evidence="1">DUF6265 domain-containing protein</fullName>
    </recommendedName>
</protein>
<evidence type="ECO:0000259" key="1">
    <source>
        <dbReference type="Pfam" id="PF19780"/>
    </source>
</evidence>
<comment type="caution">
    <text evidence="2">The sequence shown here is derived from an EMBL/GenBank/DDBJ whole genome shotgun (WGS) entry which is preliminary data.</text>
</comment>
<keyword evidence="3" id="KW-1185">Reference proteome</keyword>